<feature type="compositionally biased region" description="Low complexity" evidence="2">
    <location>
        <begin position="671"/>
        <end position="681"/>
    </location>
</feature>
<evidence type="ECO:0000259" key="3">
    <source>
        <dbReference type="Pfam" id="PF04195"/>
    </source>
</evidence>
<evidence type="ECO:0000256" key="1">
    <source>
        <dbReference type="SAM" id="Coils"/>
    </source>
</evidence>
<accession>A0A2N9F0D6</accession>
<evidence type="ECO:0000256" key="2">
    <source>
        <dbReference type="SAM" id="MobiDB-lite"/>
    </source>
</evidence>
<feature type="region of interest" description="Disordered" evidence="2">
    <location>
        <begin position="1213"/>
        <end position="1255"/>
    </location>
</feature>
<dbReference type="InterPro" id="IPR007321">
    <property type="entry name" value="Transposase_28"/>
</dbReference>
<feature type="compositionally biased region" description="Basic residues" evidence="2">
    <location>
        <begin position="463"/>
        <end position="474"/>
    </location>
</feature>
<feature type="coiled-coil region" evidence="1">
    <location>
        <begin position="1346"/>
        <end position="1401"/>
    </location>
</feature>
<dbReference type="InterPro" id="IPR038765">
    <property type="entry name" value="Papain-like_cys_pep_sf"/>
</dbReference>
<protein>
    <submittedName>
        <fullName evidence="5">Uncharacterized protein</fullName>
    </submittedName>
</protein>
<dbReference type="EMBL" id="OIVN01000450">
    <property type="protein sequence ID" value="SPC80470.1"/>
    <property type="molecule type" value="Genomic_DNA"/>
</dbReference>
<reference evidence="5" key="1">
    <citation type="submission" date="2018-02" db="EMBL/GenBank/DDBJ databases">
        <authorList>
            <person name="Cohen D.B."/>
            <person name="Kent A.D."/>
        </authorList>
    </citation>
    <scope>NUCLEOTIDE SEQUENCE</scope>
</reference>
<feature type="region of interest" description="Disordered" evidence="2">
    <location>
        <begin position="1464"/>
        <end position="1489"/>
    </location>
</feature>
<dbReference type="PANTHER" id="PTHR46033">
    <property type="entry name" value="PROTEIN MAIN-LIKE 2"/>
    <property type="match status" value="1"/>
</dbReference>
<name>A0A2N9F0D6_FAGSY</name>
<gene>
    <name evidence="5" type="ORF">FSB_LOCUS8352</name>
</gene>
<feature type="compositionally biased region" description="Low complexity" evidence="2">
    <location>
        <begin position="386"/>
        <end position="430"/>
    </location>
</feature>
<keyword evidence="1" id="KW-0175">Coiled coil</keyword>
<dbReference type="SUPFAM" id="SSF54001">
    <property type="entry name" value="Cysteine proteinases"/>
    <property type="match status" value="1"/>
</dbReference>
<feature type="region of interest" description="Disordered" evidence="2">
    <location>
        <begin position="655"/>
        <end position="682"/>
    </location>
</feature>
<dbReference type="Gene3D" id="3.40.395.10">
    <property type="entry name" value="Adenoviral Proteinase, Chain A"/>
    <property type="match status" value="1"/>
</dbReference>
<dbReference type="Pfam" id="PF04195">
    <property type="entry name" value="Transposase_28"/>
    <property type="match status" value="1"/>
</dbReference>
<feature type="coiled-coil region" evidence="1">
    <location>
        <begin position="324"/>
        <end position="358"/>
    </location>
</feature>
<sequence length="1489" mass="165406">MASIDVNTPAGNIEVAPRIRHHCIVSKLMDVNKTLSEECKSQLQTTPFGWLLNLHCNIEASGRILEVMATSWNADARAFQVGDRLIPFTLYDIALILGLPVRGEPIDCNQSHSGGSVVEKLLNRHLKTTSPDRTQLVTLLTKPSIQVPNRVRLYIALVFSYFLFPTTSKKVNPSLLPLLDDRANLGTYAWGKAVYDFLVSGLSRAASSMQAKKGRGNLHIQGCTALLQIWACEHLGVGQKNAEINQPFPRFLAWTHQRMYTKKAREAFSNRANVLSVLVAMPWEQEFNVVEEAMETLQETHGSSHPTISRDDGAGPSNIPQTPSNQLQLELQAERAEREALARQVRRLKDELDHVKGLVATVLESSPNIQQNQTAPSQNQPPPSPSQNQPQPSPNLTLTKPAPTLTKPAPTLTLTKPAPTLTLTQPAPTLTKPPPSQNEPPPSQSQLPIQTPIVDLPSSPSKAVKRGKAAKKKAKVAVVDLASSPSKRDNAGEAAAAVVDLVSSPSKGATSVTYTRAKTRAHKNLMIVAPHSEPVRNEWVDAHFLYQPTAADEAVLADFRKKWGGAKRRATRKRPNEVDSDEMAISTDTYELTGREVSSLLGDQAKDDGSRWISTAVVDAFKDVLMQKLTESGHPPPYINFIISVHGGTTILGMAPSTSTQRGKRTRKGKQPIQDDQPQPQSVFRPSWVRAMPTNCNRIFVPACHSGHFVMMVVDCLEKVFYFFDSLPSATHRALAPTLFRLWDFYADIHGILDFFKQDSTVRRVGSFTSQLEWTGLTPTGECTCKTRKQVKEYTGGGWWGESPMLKLAKIWLSGARTQIQKCRGQRKVNYLGLGILWVYIVRLQSSSRLLALNGFYVRICNRLAKIGFLYRVREVFCPIHKTKVFFGRASEFPSLRFSGELPPFLSPSFFFRFSVVPLRSRVLCLPDSVLHRLSAELYSVIYPSISTWEAIRGRMAANEAEWPLPLSEELSEGLSDESAGGVTRRGFPDPNERACCPKYEGDVAFYEADLRAGLRFPVQPFVRELLDFLSLAPGQVNPNGWRTIISCMVMWRVNSNGEEDLTVDEFLFCYEPVQIALSRGFWTFKNRDVNSRVVQGLPSSNRIWKDGYFFVCGDNWERLPQEDPRDFVGVRRAWGTPSSSGDRPLLNSVWQERILRILDIEDRRYDIFIEPDLLATFSLGPVPSSSVKALVRANKKRIDTMKLNKSRLKQLAQSGEVAAAPVSLKRKKPKEGSSKRAEEAPSRPSVPTVTPPVVPTAVPSVQKAPTVVMVDSDLTPPSDPSASTINQSPHVAMDRAKGAISSRDMDEYAVAHTEDLSYLMVHSLMRGLTEAVVMGRRCASVEEDLAALRAKSMADEAEMKNAKRAIMELTRDRKEALAEAENLKKELKAREDDVKAAVDAKDKAVADFKHLVGQIEGAKEAAVSDFRASEAFEDINTRYFLSGFEAFRKQAVQRFPGLDFSTLQPYDDEDSVVDVSQDQAGDDDVSSK</sequence>
<feature type="compositionally biased region" description="Pro residues" evidence="2">
    <location>
        <begin position="431"/>
        <end position="443"/>
    </location>
</feature>
<feature type="region of interest" description="Disordered" evidence="2">
    <location>
        <begin position="296"/>
        <end position="323"/>
    </location>
</feature>
<feature type="compositionally biased region" description="Basic and acidic residues" evidence="2">
    <location>
        <begin position="1231"/>
        <end position="1242"/>
    </location>
</feature>
<proteinExistence type="predicted"/>
<dbReference type="PANTHER" id="PTHR46033:SF8">
    <property type="entry name" value="PROTEIN MAINTENANCE OF MERISTEMS-LIKE"/>
    <property type="match status" value="1"/>
</dbReference>
<evidence type="ECO:0000259" key="4">
    <source>
        <dbReference type="Pfam" id="PF10536"/>
    </source>
</evidence>
<feature type="compositionally biased region" description="Polar residues" evidence="2">
    <location>
        <begin position="297"/>
        <end position="307"/>
    </location>
</feature>
<dbReference type="Pfam" id="PF10536">
    <property type="entry name" value="PMD"/>
    <property type="match status" value="1"/>
</dbReference>
<feature type="domain" description="Transposase (putative) gypsy type" evidence="3">
    <location>
        <begin position="1008"/>
        <end position="1046"/>
    </location>
</feature>
<feature type="region of interest" description="Disordered" evidence="2">
    <location>
        <begin position="365"/>
        <end position="474"/>
    </location>
</feature>
<evidence type="ECO:0000313" key="5">
    <source>
        <dbReference type="EMBL" id="SPC80470.1"/>
    </source>
</evidence>
<feature type="domain" description="Aminotransferase-like plant mobile" evidence="4">
    <location>
        <begin position="69"/>
        <end position="270"/>
    </location>
</feature>
<organism evidence="5">
    <name type="scientific">Fagus sylvatica</name>
    <name type="common">Beechnut</name>
    <dbReference type="NCBI Taxonomy" id="28930"/>
    <lineage>
        <taxon>Eukaryota</taxon>
        <taxon>Viridiplantae</taxon>
        <taxon>Streptophyta</taxon>
        <taxon>Embryophyta</taxon>
        <taxon>Tracheophyta</taxon>
        <taxon>Spermatophyta</taxon>
        <taxon>Magnoliopsida</taxon>
        <taxon>eudicotyledons</taxon>
        <taxon>Gunneridae</taxon>
        <taxon>Pentapetalae</taxon>
        <taxon>rosids</taxon>
        <taxon>fabids</taxon>
        <taxon>Fagales</taxon>
        <taxon>Fagaceae</taxon>
        <taxon>Fagus</taxon>
    </lineage>
</organism>
<dbReference type="InterPro" id="IPR019557">
    <property type="entry name" value="AminoTfrase-like_pln_mobile"/>
</dbReference>
<dbReference type="GO" id="GO:0010073">
    <property type="term" value="P:meristem maintenance"/>
    <property type="evidence" value="ECO:0007669"/>
    <property type="project" value="InterPro"/>
</dbReference>
<dbReference type="InterPro" id="IPR044824">
    <property type="entry name" value="MAIN-like"/>
</dbReference>